<dbReference type="AlphaFoldDB" id="A0A5C1ARK5"/>
<organism evidence="1 2">
    <name type="scientific">Limnoglobus roseus</name>
    <dbReference type="NCBI Taxonomy" id="2598579"/>
    <lineage>
        <taxon>Bacteria</taxon>
        <taxon>Pseudomonadati</taxon>
        <taxon>Planctomycetota</taxon>
        <taxon>Planctomycetia</taxon>
        <taxon>Gemmatales</taxon>
        <taxon>Gemmataceae</taxon>
        <taxon>Limnoglobus</taxon>
    </lineage>
</organism>
<proteinExistence type="predicted"/>
<dbReference type="EMBL" id="CP042425">
    <property type="protein sequence ID" value="QEL19488.1"/>
    <property type="molecule type" value="Genomic_DNA"/>
</dbReference>
<protein>
    <recommendedName>
        <fullName evidence="3">SMI1/KNR4 family protein</fullName>
    </recommendedName>
</protein>
<gene>
    <name evidence="1" type="ORF">PX52LOC_06561</name>
</gene>
<sequence length="236" mass="25648">MAGTTEGGAMTEAEWRRCRNSRIMLTLIKGLASKRKQRLFACACCRRIWQLIPDPRSRAAVVASEAFADKLIDREALAGAQREAMLGQKRFDEYVYPAANAAASTARISVQPLWIAVLGTWAVGKESARVIATTPKRLAKRENVQEIEAAAQAEILRCLVGPVAFRLMTFSPVWLTPTAVGLAHAIYEDCAFDRLPILADALQDAGCEDADILAHCRGDGPHARGCWVVDGVLGKG</sequence>
<evidence type="ECO:0008006" key="3">
    <source>
        <dbReference type="Google" id="ProtNLM"/>
    </source>
</evidence>
<reference evidence="2" key="1">
    <citation type="submission" date="2019-08" db="EMBL/GenBank/DDBJ databases">
        <title>Limnoglobus roseus gen. nov., sp. nov., a novel freshwater planctomycete with a giant genome from the family Gemmataceae.</title>
        <authorList>
            <person name="Kulichevskaya I.S."/>
            <person name="Naumoff D.G."/>
            <person name="Miroshnikov K."/>
            <person name="Ivanova A."/>
            <person name="Philippov D.A."/>
            <person name="Hakobyan A."/>
            <person name="Rijpstra I.C."/>
            <person name="Sinninghe Damste J.S."/>
            <person name="Liesack W."/>
            <person name="Dedysh S.N."/>
        </authorList>
    </citation>
    <scope>NUCLEOTIDE SEQUENCE [LARGE SCALE GENOMIC DNA]</scope>
    <source>
        <strain evidence="2">PX52</strain>
    </source>
</reference>
<accession>A0A5C1ARK5</accession>
<evidence type="ECO:0000313" key="1">
    <source>
        <dbReference type="EMBL" id="QEL19488.1"/>
    </source>
</evidence>
<keyword evidence="2" id="KW-1185">Reference proteome</keyword>
<dbReference type="KEGG" id="lrs:PX52LOC_06561"/>
<name>A0A5C1ARK5_9BACT</name>
<dbReference type="Proteomes" id="UP000324974">
    <property type="component" value="Chromosome"/>
</dbReference>
<evidence type="ECO:0000313" key="2">
    <source>
        <dbReference type="Proteomes" id="UP000324974"/>
    </source>
</evidence>